<dbReference type="AlphaFoldDB" id="A0A813XW88"/>
<dbReference type="EMBL" id="CAJNOC010001516">
    <property type="protein sequence ID" value="CAF0871180.1"/>
    <property type="molecule type" value="Genomic_DNA"/>
</dbReference>
<feature type="region of interest" description="Disordered" evidence="1">
    <location>
        <begin position="32"/>
        <end position="63"/>
    </location>
</feature>
<evidence type="ECO:0000313" key="3">
    <source>
        <dbReference type="Proteomes" id="UP000663879"/>
    </source>
</evidence>
<accession>A0A813XW88</accession>
<dbReference type="Proteomes" id="UP000663879">
    <property type="component" value="Unassembled WGS sequence"/>
</dbReference>
<comment type="caution">
    <text evidence="2">The sequence shown here is derived from an EMBL/GenBank/DDBJ whole genome shotgun (WGS) entry which is preliminary data.</text>
</comment>
<evidence type="ECO:0000256" key="1">
    <source>
        <dbReference type="SAM" id="MobiDB-lite"/>
    </source>
</evidence>
<evidence type="ECO:0000313" key="2">
    <source>
        <dbReference type="EMBL" id="CAF0871180.1"/>
    </source>
</evidence>
<protein>
    <submittedName>
        <fullName evidence="2">Uncharacterized protein</fullName>
    </submittedName>
</protein>
<sequence>MFLVNSTRLSNLKSLDRSKYFVIRLHTSSQLNEGSFKSKKYNKPPPIDLKKVRTNSGENPKEAFPKPSRLAAIVLLAVPAITFSCS</sequence>
<reference evidence="2" key="1">
    <citation type="submission" date="2021-02" db="EMBL/GenBank/DDBJ databases">
        <authorList>
            <person name="Nowell W R."/>
        </authorList>
    </citation>
    <scope>NUCLEOTIDE SEQUENCE</scope>
    <source>
        <strain evidence="2">Ploen Becks lab</strain>
    </source>
</reference>
<keyword evidence="3" id="KW-1185">Reference proteome</keyword>
<name>A0A813XW88_9BILA</name>
<gene>
    <name evidence="2" type="ORF">OXX778_LOCUS9938</name>
</gene>
<proteinExistence type="predicted"/>
<organism evidence="2 3">
    <name type="scientific">Brachionus calyciflorus</name>
    <dbReference type="NCBI Taxonomy" id="104777"/>
    <lineage>
        <taxon>Eukaryota</taxon>
        <taxon>Metazoa</taxon>
        <taxon>Spiralia</taxon>
        <taxon>Gnathifera</taxon>
        <taxon>Rotifera</taxon>
        <taxon>Eurotatoria</taxon>
        <taxon>Monogononta</taxon>
        <taxon>Pseudotrocha</taxon>
        <taxon>Ploima</taxon>
        <taxon>Brachionidae</taxon>
        <taxon>Brachionus</taxon>
    </lineage>
</organism>